<organism evidence="2 3">
    <name type="scientific">Acidithiobacillus caldus (strain ATCC 51756 / DSM 8584 / KU)</name>
    <dbReference type="NCBI Taxonomy" id="637389"/>
    <lineage>
        <taxon>Bacteria</taxon>
        <taxon>Pseudomonadati</taxon>
        <taxon>Pseudomonadota</taxon>
        <taxon>Acidithiobacillia</taxon>
        <taxon>Acidithiobacillales</taxon>
        <taxon>Acidithiobacillaceae</taxon>
        <taxon>Acidithiobacillus</taxon>
    </lineage>
</organism>
<dbReference type="EMBL" id="CP005986">
    <property type="protein sequence ID" value="AIA55691.1"/>
    <property type="molecule type" value="Genomic_DNA"/>
</dbReference>
<name>A0A060A0C4_ACICK</name>
<protein>
    <submittedName>
        <fullName evidence="2">Uncharacterized protein</fullName>
    </submittedName>
</protein>
<reference evidence="2 3" key="1">
    <citation type="journal article" date="2009" name="J. Bacteriol.">
        <title>Draft genome sequence of the extremely acidophilic bacterium Acidithiobacillus caldus ATCC 51756 reveals metabolic versatility in the genus Acidithiobacillus.</title>
        <authorList>
            <person name="Valdes J."/>
            <person name="Quatrini R."/>
            <person name="Hallberg K."/>
            <person name="Dopson M."/>
            <person name="Valenzuela P.D."/>
            <person name="Holmes D.S."/>
        </authorList>
    </citation>
    <scope>NUCLEOTIDE SEQUENCE [LARGE SCALE GENOMIC DNA]</scope>
    <source>
        <strain evidence="3">ATCC 51756 / DSM 8584 / KU</strain>
    </source>
</reference>
<evidence type="ECO:0000256" key="1">
    <source>
        <dbReference type="SAM" id="MobiDB-lite"/>
    </source>
</evidence>
<evidence type="ECO:0000313" key="3">
    <source>
        <dbReference type="Proteomes" id="UP000005522"/>
    </source>
</evidence>
<dbReference type="AlphaFoldDB" id="A0A060A0C4"/>
<feature type="region of interest" description="Disordered" evidence="1">
    <location>
        <begin position="61"/>
        <end position="87"/>
    </location>
</feature>
<accession>A0A060A0C4</accession>
<proteinExistence type="predicted"/>
<evidence type="ECO:0000313" key="2">
    <source>
        <dbReference type="EMBL" id="AIA55691.1"/>
    </source>
</evidence>
<feature type="compositionally biased region" description="Basic residues" evidence="1">
    <location>
        <begin position="70"/>
        <end position="81"/>
    </location>
</feature>
<sequence>MLDSGHAWIPARRVSTRWHCLSLARYRRHFTRDPIGGGRSCGRQSCGRRVAPRRVIAARRARRGAALGRKGGRRGSHHPRAARGADQ</sequence>
<dbReference type="KEGG" id="acz:Acaty_c1832"/>
<dbReference type="HOGENOM" id="CLU_2476286_0_0_6"/>
<gene>
    <name evidence="2" type="ORF">Acaty_c1832</name>
</gene>
<dbReference type="Proteomes" id="UP000005522">
    <property type="component" value="Chromosome"/>
</dbReference>